<dbReference type="InterPro" id="IPR052035">
    <property type="entry name" value="ZnF_BED_domain_contain"/>
</dbReference>
<keyword evidence="3" id="KW-0863">Zinc-finger</keyword>
<dbReference type="PANTHER" id="PTHR46481:SF10">
    <property type="entry name" value="ZINC FINGER BED DOMAIN-CONTAINING PROTEIN 39"/>
    <property type="match status" value="1"/>
</dbReference>
<organism evidence="6 7">
    <name type="scientific">Petromyzon marinus</name>
    <name type="common">Sea lamprey</name>
    <dbReference type="NCBI Taxonomy" id="7757"/>
    <lineage>
        <taxon>Eukaryota</taxon>
        <taxon>Metazoa</taxon>
        <taxon>Chordata</taxon>
        <taxon>Craniata</taxon>
        <taxon>Vertebrata</taxon>
        <taxon>Cyclostomata</taxon>
        <taxon>Hyperoartia</taxon>
        <taxon>Petromyzontiformes</taxon>
        <taxon>Petromyzontidae</taxon>
        <taxon>Petromyzon</taxon>
    </lineage>
</organism>
<evidence type="ECO:0000256" key="4">
    <source>
        <dbReference type="ARBA" id="ARBA00022833"/>
    </source>
</evidence>
<keyword evidence="6" id="KW-1185">Reference proteome</keyword>
<evidence type="ECO:0000256" key="1">
    <source>
        <dbReference type="ARBA" id="ARBA00004123"/>
    </source>
</evidence>
<evidence type="ECO:0000313" key="7">
    <source>
        <dbReference type="RefSeq" id="XP_032823942.1"/>
    </source>
</evidence>
<accession>A0AAJ7X7J3</accession>
<keyword evidence="2" id="KW-0479">Metal-binding</keyword>
<dbReference type="PANTHER" id="PTHR46481">
    <property type="entry name" value="ZINC FINGER BED DOMAIN-CONTAINING PROTEIN 4"/>
    <property type="match status" value="1"/>
</dbReference>
<proteinExistence type="predicted"/>
<dbReference type="RefSeq" id="XP_032823942.1">
    <property type="nucleotide sequence ID" value="XM_032968051.1"/>
</dbReference>
<evidence type="ECO:0000256" key="2">
    <source>
        <dbReference type="ARBA" id="ARBA00022723"/>
    </source>
</evidence>
<sequence length="228" mass="25381">MPFCVHCCKWFSSHTNASGWKVHLKKHNVLAPGSEVGTSASASRLKRQTLSRPAIPDRLLVKFENAVVDFVIQGAISLRAAGSDKFKTLVHTLTQGYEGPSTRTVIRRIVEHHATMLPIVGAFFSNLDVAISLTIDGWSNRNLKGFWMVTVHWIDTKSVASKSLLLMILYVQSRRGVGKRIGTALFEHLQSLGHNVSSKLLAVTSDQWLRCDQCCQDVVRPGQCRCRI</sequence>
<dbReference type="AlphaFoldDB" id="A0AAJ7X7J3"/>
<name>A0AAJ7X7J3_PETMA</name>
<evidence type="ECO:0000256" key="3">
    <source>
        <dbReference type="ARBA" id="ARBA00022771"/>
    </source>
</evidence>
<evidence type="ECO:0000313" key="6">
    <source>
        <dbReference type="Proteomes" id="UP001318040"/>
    </source>
</evidence>
<evidence type="ECO:0000256" key="5">
    <source>
        <dbReference type="ARBA" id="ARBA00023242"/>
    </source>
</evidence>
<gene>
    <name evidence="7" type="primary">LOC116950326</name>
</gene>
<dbReference type="KEGG" id="pmrn:116950326"/>
<dbReference type="GO" id="GO:0008270">
    <property type="term" value="F:zinc ion binding"/>
    <property type="evidence" value="ECO:0007669"/>
    <property type="project" value="UniProtKB-KW"/>
</dbReference>
<keyword evidence="5" id="KW-0539">Nucleus</keyword>
<reference evidence="7" key="1">
    <citation type="submission" date="2025-08" db="UniProtKB">
        <authorList>
            <consortium name="RefSeq"/>
        </authorList>
    </citation>
    <scope>IDENTIFICATION</scope>
    <source>
        <tissue evidence="7">Sperm</tissue>
    </source>
</reference>
<dbReference type="Proteomes" id="UP001318040">
    <property type="component" value="Chromosome 38"/>
</dbReference>
<comment type="subcellular location">
    <subcellularLocation>
        <location evidence="1">Nucleus</location>
    </subcellularLocation>
</comment>
<keyword evidence="4" id="KW-0862">Zinc</keyword>
<dbReference type="GO" id="GO:0005634">
    <property type="term" value="C:nucleus"/>
    <property type="evidence" value="ECO:0007669"/>
    <property type="project" value="UniProtKB-SubCell"/>
</dbReference>
<protein>
    <submittedName>
        <fullName evidence="7">Uncharacterized protein LOC116950326</fullName>
    </submittedName>
</protein>